<evidence type="ECO:0000256" key="7">
    <source>
        <dbReference type="HAMAP-Rule" id="MF_00201"/>
    </source>
</evidence>
<protein>
    <recommendedName>
        <fullName evidence="2 7">DNA repair protein RecO</fullName>
    </recommendedName>
    <alternativeName>
        <fullName evidence="6 7">Recombination protein O</fullName>
    </alternativeName>
</protein>
<evidence type="ECO:0000313" key="10">
    <source>
        <dbReference type="Proteomes" id="UP000033996"/>
    </source>
</evidence>
<gene>
    <name evidence="7" type="primary">recO</name>
    <name evidence="9" type="ORF">UT35_C0031G0002</name>
</gene>
<evidence type="ECO:0000256" key="4">
    <source>
        <dbReference type="ARBA" id="ARBA00023172"/>
    </source>
</evidence>
<dbReference type="PANTHER" id="PTHR33991">
    <property type="entry name" value="DNA REPAIR PROTEIN RECO"/>
    <property type="match status" value="1"/>
</dbReference>
<dbReference type="GO" id="GO:0006310">
    <property type="term" value="P:DNA recombination"/>
    <property type="evidence" value="ECO:0007669"/>
    <property type="project" value="UniProtKB-UniRule"/>
</dbReference>
<evidence type="ECO:0000256" key="5">
    <source>
        <dbReference type="ARBA" id="ARBA00023204"/>
    </source>
</evidence>
<evidence type="ECO:0000256" key="3">
    <source>
        <dbReference type="ARBA" id="ARBA00022763"/>
    </source>
</evidence>
<comment type="function">
    <text evidence="7">Involved in DNA repair and RecF pathway recombination.</text>
</comment>
<dbReference type="Gene3D" id="1.20.1440.120">
    <property type="entry name" value="Recombination protein O, C-terminal domain"/>
    <property type="match status" value="1"/>
</dbReference>
<sequence>MRTKAIVIKKQNTNEYDQLVTCYTEELGKIVAIAKSILKKTSLQSMHLDVLNLVEFDLIEGRAWPIIASAQSEDAYLPIKDSIRKFSVASFFLDVIDKIIFENERDAGMWSFLISNFKELKEAKEEDVLNIFRKKQVGFLDISGYAPKIDNCSICLTREGLDCEIDHEWALNFDMGGLICRNCYLQTNRGILLTSDNLKILRQAGSADNYIAKTSLDMIFENITDRRLNSLGFIYR</sequence>
<dbReference type="AlphaFoldDB" id="A0A837HP65"/>
<dbReference type="SUPFAM" id="SSF50249">
    <property type="entry name" value="Nucleic acid-binding proteins"/>
    <property type="match status" value="1"/>
</dbReference>
<dbReference type="GO" id="GO:0043590">
    <property type="term" value="C:bacterial nucleoid"/>
    <property type="evidence" value="ECO:0007669"/>
    <property type="project" value="TreeGrafter"/>
</dbReference>
<comment type="similarity">
    <text evidence="1 7">Belongs to the RecO family.</text>
</comment>
<dbReference type="Pfam" id="PF02565">
    <property type="entry name" value="RecO_C"/>
    <property type="match status" value="1"/>
</dbReference>
<dbReference type="InterPro" id="IPR003717">
    <property type="entry name" value="RecO"/>
</dbReference>
<evidence type="ECO:0000259" key="8">
    <source>
        <dbReference type="Pfam" id="PF11967"/>
    </source>
</evidence>
<dbReference type="EMBL" id="LBWL01000031">
    <property type="protein sequence ID" value="KKR07048.1"/>
    <property type="molecule type" value="Genomic_DNA"/>
</dbReference>
<name>A0A837HP65_9BACT</name>
<dbReference type="SUPFAM" id="SSF57863">
    <property type="entry name" value="ArfGap/RecO-like zinc finger"/>
    <property type="match status" value="1"/>
</dbReference>
<proteinExistence type="inferred from homology"/>
<keyword evidence="3 7" id="KW-0227">DNA damage</keyword>
<dbReference type="Proteomes" id="UP000033996">
    <property type="component" value="Unassembled WGS sequence"/>
</dbReference>
<dbReference type="InterPro" id="IPR022572">
    <property type="entry name" value="DNA_rep/recomb_RecO_N"/>
</dbReference>
<evidence type="ECO:0000313" key="9">
    <source>
        <dbReference type="EMBL" id="KKR07048.1"/>
    </source>
</evidence>
<evidence type="ECO:0000256" key="2">
    <source>
        <dbReference type="ARBA" id="ARBA00021310"/>
    </source>
</evidence>
<dbReference type="Gene3D" id="2.40.50.140">
    <property type="entry name" value="Nucleic acid-binding proteins"/>
    <property type="match status" value="1"/>
</dbReference>
<keyword evidence="4 7" id="KW-0233">DNA recombination</keyword>
<dbReference type="NCBIfam" id="TIGR00613">
    <property type="entry name" value="reco"/>
    <property type="match status" value="1"/>
</dbReference>
<dbReference type="GO" id="GO:0006302">
    <property type="term" value="P:double-strand break repair"/>
    <property type="evidence" value="ECO:0007669"/>
    <property type="project" value="TreeGrafter"/>
</dbReference>
<dbReference type="Gene3D" id="6.20.220.20">
    <property type="entry name" value="Recombination protein O, zinc-binding domain"/>
    <property type="match status" value="1"/>
</dbReference>
<accession>A0A837HP65</accession>
<comment type="caution">
    <text evidence="9">The sequence shown here is derived from an EMBL/GenBank/DDBJ whole genome shotgun (WGS) entry which is preliminary data.</text>
</comment>
<reference evidence="9 10" key="1">
    <citation type="journal article" date="2015" name="Nature">
        <title>rRNA introns, odd ribosomes, and small enigmatic genomes across a large radiation of phyla.</title>
        <authorList>
            <person name="Brown C.T."/>
            <person name="Hug L.A."/>
            <person name="Thomas B.C."/>
            <person name="Sharon I."/>
            <person name="Castelle C.J."/>
            <person name="Singh A."/>
            <person name="Wilkins M.J."/>
            <person name="Williams K.H."/>
            <person name="Banfield J.F."/>
        </authorList>
    </citation>
    <scope>NUCLEOTIDE SEQUENCE [LARGE SCALE GENOMIC DNA]</scope>
</reference>
<dbReference type="InterPro" id="IPR042242">
    <property type="entry name" value="RecO_C"/>
</dbReference>
<dbReference type="HAMAP" id="MF_00201">
    <property type="entry name" value="RecO"/>
    <property type="match status" value="1"/>
</dbReference>
<dbReference type="InterPro" id="IPR012340">
    <property type="entry name" value="NA-bd_OB-fold"/>
</dbReference>
<evidence type="ECO:0000256" key="1">
    <source>
        <dbReference type="ARBA" id="ARBA00007452"/>
    </source>
</evidence>
<dbReference type="Pfam" id="PF11967">
    <property type="entry name" value="RecO_N"/>
    <property type="match status" value="1"/>
</dbReference>
<feature type="domain" description="DNA replication/recombination mediator RecO N-terminal" evidence="8">
    <location>
        <begin position="2"/>
        <end position="62"/>
    </location>
</feature>
<keyword evidence="5 7" id="KW-0234">DNA repair</keyword>
<evidence type="ECO:0000256" key="6">
    <source>
        <dbReference type="ARBA" id="ARBA00033409"/>
    </source>
</evidence>
<organism evidence="9 10">
    <name type="scientific">Candidatus Yanofskybacteria bacterium GW2011_GWD1_39_16</name>
    <dbReference type="NCBI Taxonomy" id="1619030"/>
    <lineage>
        <taxon>Bacteria</taxon>
        <taxon>Candidatus Yanofskyibacteriota</taxon>
    </lineage>
</organism>
<dbReference type="PANTHER" id="PTHR33991:SF1">
    <property type="entry name" value="DNA REPAIR PROTEIN RECO"/>
    <property type="match status" value="1"/>
</dbReference>
<dbReference type="InterPro" id="IPR037278">
    <property type="entry name" value="ARFGAP/RecO"/>
</dbReference>